<keyword evidence="2" id="KW-1185">Reference proteome</keyword>
<evidence type="ECO:0000313" key="1">
    <source>
        <dbReference type="EMBL" id="GJS77221.1"/>
    </source>
</evidence>
<gene>
    <name evidence="1" type="ORF">Tco_0727102</name>
</gene>
<reference evidence="1" key="1">
    <citation type="journal article" date="2022" name="Int. J. Mol. Sci.">
        <title>Draft Genome of Tanacetum Coccineum: Genomic Comparison of Closely Related Tanacetum-Family Plants.</title>
        <authorList>
            <person name="Yamashiro T."/>
            <person name="Shiraishi A."/>
            <person name="Nakayama K."/>
            <person name="Satake H."/>
        </authorList>
    </citation>
    <scope>NUCLEOTIDE SEQUENCE</scope>
</reference>
<dbReference type="EMBL" id="BQNB010010431">
    <property type="protein sequence ID" value="GJS77221.1"/>
    <property type="molecule type" value="Genomic_DNA"/>
</dbReference>
<dbReference type="Proteomes" id="UP001151760">
    <property type="component" value="Unassembled WGS sequence"/>
</dbReference>
<evidence type="ECO:0000313" key="2">
    <source>
        <dbReference type="Proteomes" id="UP001151760"/>
    </source>
</evidence>
<sequence>MFDWLAHRSTNWVSTTARKFDYEIGFEQPELNVFRAIVIIRKHVSLCNLVSVHNFRRSKMEVDRNRGSLICNTTSGGGNLVQIFLRIGCSTDRVPKIDEKQVQVRQSRIKAIVSKVSTTPSTTAFHLMLQSLKDMVRAYESR</sequence>
<name>A0ABQ4YJR4_9ASTR</name>
<reference evidence="1" key="2">
    <citation type="submission" date="2022-01" db="EMBL/GenBank/DDBJ databases">
        <authorList>
            <person name="Yamashiro T."/>
            <person name="Shiraishi A."/>
            <person name="Satake H."/>
            <person name="Nakayama K."/>
        </authorList>
    </citation>
    <scope>NUCLEOTIDE SEQUENCE</scope>
</reference>
<organism evidence="1 2">
    <name type="scientific">Tanacetum coccineum</name>
    <dbReference type="NCBI Taxonomy" id="301880"/>
    <lineage>
        <taxon>Eukaryota</taxon>
        <taxon>Viridiplantae</taxon>
        <taxon>Streptophyta</taxon>
        <taxon>Embryophyta</taxon>
        <taxon>Tracheophyta</taxon>
        <taxon>Spermatophyta</taxon>
        <taxon>Magnoliopsida</taxon>
        <taxon>eudicotyledons</taxon>
        <taxon>Gunneridae</taxon>
        <taxon>Pentapetalae</taxon>
        <taxon>asterids</taxon>
        <taxon>campanulids</taxon>
        <taxon>Asterales</taxon>
        <taxon>Asteraceae</taxon>
        <taxon>Asteroideae</taxon>
        <taxon>Anthemideae</taxon>
        <taxon>Anthemidinae</taxon>
        <taxon>Tanacetum</taxon>
    </lineage>
</organism>
<accession>A0ABQ4YJR4</accession>
<proteinExistence type="predicted"/>
<comment type="caution">
    <text evidence="1">The sequence shown here is derived from an EMBL/GenBank/DDBJ whole genome shotgun (WGS) entry which is preliminary data.</text>
</comment>
<protein>
    <submittedName>
        <fullName evidence="1">Uncharacterized protein</fullName>
    </submittedName>
</protein>